<dbReference type="AlphaFoldDB" id="A0A6M3LPG0"/>
<gene>
    <name evidence="1" type="ORF">MM415B04950_0014</name>
</gene>
<evidence type="ECO:0000313" key="1">
    <source>
        <dbReference type="EMBL" id="QJA96069.1"/>
    </source>
</evidence>
<accession>A0A6M3LPG0</accession>
<proteinExistence type="predicted"/>
<dbReference type="EMBL" id="MT143367">
    <property type="protein sequence ID" value="QJA96069.1"/>
    <property type="molecule type" value="Genomic_DNA"/>
</dbReference>
<organism evidence="1">
    <name type="scientific">viral metagenome</name>
    <dbReference type="NCBI Taxonomy" id="1070528"/>
    <lineage>
        <taxon>unclassified sequences</taxon>
        <taxon>metagenomes</taxon>
        <taxon>organismal metagenomes</taxon>
    </lineage>
</organism>
<protein>
    <submittedName>
        <fullName evidence="1">Uncharacterized protein</fullName>
    </submittedName>
</protein>
<sequence length="239" mass="24645">MTYASGLLHLSGQSAHRARSMVRGSLSPSASNLASMAHVALRQPLDPRTAIALMLRSNVKNARLRSSGAKAMTFAAKWGLGAASARPPKTRHTLIGMSRSPVGSDSDMANANGQGILNGPLSSSARACTTAMASEVSAASRDPGSNVSISALAASIWQSIDMAYASRSLRSSKSVYAPTTMPRAIFAAAGTRGGFELFMVRVYGAGSMSLNGAKVALTLRQPVQTVSGRYAAPALGFAA</sequence>
<name>A0A6M3LPG0_9ZZZZ</name>
<reference evidence="1" key="1">
    <citation type="submission" date="2020-03" db="EMBL/GenBank/DDBJ databases">
        <title>The deep terrestrial virosphere.</title>
        <authorList>
            <person name="Holmfeldt K."/>
            <person name="Nilsson E."/>
            <person name="Simone D."/>
            <person name="Lopez-Fernandez M."/>
            <person name="Wu X."/>
            <person name="de Brujin I."/>
            <person name="Lundin D."/>
            <person name="Andersson A."/>
            <person name="Bertilsson S."/>
            <person name="Dopson M."/>
        </authorList>
    </citation>
    <scope>NUCLEOTIDE SEQUENCE</scope>
    <source>
        <strain evidence="1">MM415B04950</strain>
    </source>
</reference>